<proteinExistence type="predicted"/>
<dbReference type="Proteomes" id="UP000675968">
    <property type="component" value="Unassembled WGS sequence"/>
</dbReference>
<dbReference type="InterPro" id="IPR011008">
    <property type="entry name" value="Dimeric_a/b-barrel"/>
</dbReference>
<dbReference type="GO" id="GO:0043200">
    <property type="term" value="P:response to amino acid"/>
    <property type="evidence" value="ECO:0007669"/>
    <property type="project" value="TreeGrafter"/>
</dbReference>
<dbReference type="AlphaFoldDB" id="A0A8T4L8T7"/>
<dbReference type="SUPFAM" id="SSF54909">
    <property type="entry name" value="Dimeric alpha+beta barrel"/>
    <property type="match status" value="1"/>
</dbReference>
<evidence type="ECO:0000259" key="4">
    <source>
        <dbReference type="PROSITE" id="PS50956"/>
    </source>
</evidence>
<evidence type="ECO:0000256" key="2">
    <source>
        <dbReference type="ARBA" id="ARBA00023125"/>
    </source>
</evidence>
<dbReference type="Gene3D" id="1.10.10.10">
    <property type="entry name" value="Winged helix-like DNA-binding domain superfamily/Winged helix DNA-binding domain"/>
    <property type="match status" value="1"/>
</dbReference>
<dbReference type="PANTHER" id="PTHR30154">
    <property type="entry name" value="LEUCINE-RESPONSIVE REGULATORY PROTEIN"/>
    <property type="match status" value="1"/>
</dbReference>
<sequence>MVIQSVSIDKIDNRILQALLEDGRVPFSQIAKEVNLTDVAIKKRVESLKRKGVIDSISVNLDYKVLGFENPVFIQIRSELSKQKDVIKRISEMESVVELYQVLGEYNLLARVLVKNLAEAEQIIGQLGTVDGVVDVKTLVSVLELKKSRSLPSATLQKHL</sequence>
<dbReference type="PRINTS" id="PR00033">
    <property type="entry name" value="HTHASNC"/>
</dbReference>
<dbReference type="EMBL" id="JAGVWC010000008">
    <property type="protein sequence ID" value="MBS3061180.1"/>
    <property type="molecule type" value="Genomic_DNA"/>
</dbReference>
<protein>
    <submittedName>
        <fullName evidence="5">Lrp/AsnC family transcriptional regulator</fullName>
    </submittedName>
</protein>
<dbReference type="InterPro" id="IPR000485">
    <property type="entry name" value="AsnC-type_HTH_dom"/>
</dbReference>
<dbReference type="SMART" id="SM00344">
    <property type="entry name" value="HTH_ASNC"/>
    <property type="match status" value="1"/>
</dbReference>
<evidence type="ECO:0000313" key="6">
    <source>
        <dbReference type="Proteomes" id="UP000675968"/>
    </source>
</evidence>
<keyword evidence="2" id="KW-0238">DNA-binding</keyword>
<evidence type="ECO:0000256" key="1">
    <source>
        <dbReference type="ARBA" id="ARBA00023015"/>
    </source>
</evidence>
<evidence type="ECO:0000313" key="5">
    <source>
        <dbReference type="EMBL" id="MBS3061180.1"/>
    </source>
</evidence>
<dbReference type="InterPro" id="IPR036388">
    <property type="entry name" value="WH-like_DNA-bd_sf"/>
</dbReference>
<dbReference type="GO" id="GO:0043565">
    <property type="term" value="F:sequence-specific DNA binding"/>
    <property type="evidence" value="ECO:0007669"/>
    <property type="project" value="InterPro"/>
</dbReference>
<evidence type="ECO:0000256" key="3">
    <source>
        <dbReference type="ARBA" id="ARBA00023163"/>
    </source>
</evidence>
<organism evidence="5 6">
    <name type="scientific">Candidatus Iainarchaeum sp</name>
    <dbReference type="NCBI Taxonomy" id="3101447"/>
    <lineage>
        <taxon>Archaea</taxon>
        <taxon>Candidatus Iainarchaeota</taxon>
        <taxon>Candidatus Iainarchaeia</taxon>
        <taxon>Candidatus Iainarchaeales</taxon>
        <taxon>Candidatus Iainarchaeaceae</taxon>
        <taxon>Candidatus Iainarchaeum</taxon>
    </lineage>
</organism>
<dbReference type="PROSITE" id="PS00519">
    <property type="entry name" value="HTH_ASNC_1"/>
    <property type="match status" value="1"/>
</dbReference>
<dbReference type="Pfam" id="PF01037">
    <property type="entry name" value="AsnC_trans_reg"/>
    <property type="match status" value="1"/>
</dbReference>
<reference evidence="5" key="2">
    <citation type="submission" date="2021-05" db="EMBL/GenBank/DDBJ databases">
        <title>Protein family content uncovers lineage relationships and bacterial pathway maintenance mechanisms in DPANN archaea.</title>
        <authorList>
            <person name="Castelle C.J."/>
            <person name="Meheust R."/>
            <person name="Jaffe A.L."/>
            <person name="Seitz K."/>
            <person name="Gong X."/>
            <person name="Baker B.J."/>
            <person name="Banfield J.F."/>
        </authorList>
    </citation>
    <scope>NUCLEOTIDE SEQUENCE</scope>
    <source>
        <strain evidence="5">RIFCSPLOWO2_01_FULL_AR10_48_17</strain>
    </source>
</reference>
<dbReference type="InterPro" id="IPR019885">
    <property type="entry name" value="Tscrpt_reg_HTH_AsnC-type_CS"/>
</dbReference>
<dbReference type="SUPFAM" id="SSF46785">
    <property type="entry name" value="Winged helix' DNA-binding domain"/>
    <property type="match status" value="1"/>
</dbReference>
<name>A0A8T4L8T7_9ARCH</name>
<dbReference type="Pfam" id="PF13404">
    <property type="entry name" value="HTH_AsnC-type"/>
    <property type="match status" value="1"/>
</dbReference>
<keyword evidence="3" id="KW-0804">Transcription</keyword>
<feature type="domain" description="HTH asnC-type" evidence="4">
    <location>
        <begin position="8"/>
        <end position="69"/>
    </location>
</feature>
<dbReference type="InterPro" id="IPR036390">
    <property type="entry name" value="WH_DNA-bd_sf"/>
</dbReference>
<dbReference type="InterPro" id="IPR019888">
    <property type="entry name" value="Tscrpt_reg_AsnC-like"/>
</dbReference>
<reference evidence="5" key="1">
    <citation type="submission" date="2021-03" db="EMBL/GenBank/DDBJ databases">
        <authorList>
            <person name="Jaffe A."/>
        </authorList>
    </citation>
    <scope>NUCLEOTIDE SEQUENCE</scope>
    <source>
        <strain evidence="5">RIFCSPLOWO2_01_FULL_AR10_48_17</strain>
    </source>
</reference>
<keyword evidence="1" id="KW-0805">Transcription regulation</keyword>
<dbReference type="PANTHER" id="PTHR30154:SF34">
    <property type="entry name" value="TRANSCRIPTIONAL REGULATOR AZLB"/>
    <property type="match status" value="1"/>
</dbReference>
<dbReference type="Gene3D" id="3.30.70.920">
    <property type="match status" value="1"/>
</dbReference>
<comment type="caution">
    <text evidence="5">The sequence shown here is derived from an EMBL/GenBank/DDBJ whole genome shotgun (WGS) entry which is preliminary data.</text>
</comment>
<gene>
    <name evidence="5" type="ORF">J4215_01195</name>
</gene>
<accession>A0A8T4L8T7</accession>
<dbReference type="PROSITE" id="PS50956">
    <property type="entry name" value="HTH_ASNC_2"/>
    <property type="match status" value="1"/>
</dbReference>
<dbReference type="GO" id="GO:0005829">
    <property type="term" value="C:cytosol"/>
    <property type="evidence" value="ECO:0007669"/>
    <property type="project" value="TreeGrafter"/>
</dbReference>
<dbReference type="InterPro" id="IPR019887">
    <property type="entry name" value="Tscrpt_reg_AsnC/Lrp_C"/>
</dbReference>